<dbReference type="Gene3D" id="1.20.58.340">
    <property type="entry name" value="Magnesium transport protein CorA, transmembrane region"/>
    <property type="match status" value="2"/>
</dbReference>
<evidence type="ECO:0000256" key="5">
    <source>
        <dbReference type="ARBA" id="ARBA00022692"/>
    </source>
</evidence>
<dbReference type="EMBL" id="MU007018">
    <property type="protein sequence ID" value="KAF2434015.1"/>
    <property type="molecule type" value="Genomic_DNA"/>
</dbReference>
<proteinExistence type="inferred from homology"/>
<feature type="transmembrane region" description="Helical" evidence="9">
    <location>
        <begin position="331"/>
        <end position="349"/>
    </location>
</feature>
<keyword evidence="3" id="KW-0813">Transport</keyword>
<dbReference type="GO" id="GO:0005886">
    <property type="term" value="C:plasma membrane"/>
    <property type="evidence" value="ECO:0007669"/>
    <property type="project" value="UniProtKB-SubCell"/>
</dbReference>
<evidence type="ECO:0000256" key="2">
    <source>
        <dbReference type="ARBA" id="ARBA00009765"/>
    </source>
</evidence>
<comment type="caution">
    <text evidence="10">The sequence shown here is derived from an EMBL/GenBank/DDBJ whole genome shotgun (WGS) entry which is preliminary data.</text>
</comment>
<dbReference type="PANTHER" id="PTHR46494">
    <property type="entry name" value="CORA FAMILY METAL ION TRANSPORTER (EUROFUNG)"/>
    <property type="match status" value="1"/>
</dbReference>
<feature type="transmembrane region" description="Helical" evidence="9">
    <location>
        <begin position="298"/>
        <end position="316"/>
    </location>
</feature>
<dbReference type="GO" id="GO:0000287">
    <property type="term" value="F:magnesium ion binding"/>
    <property type="evidence" value="ECO:0007669"/>
    <property type="project" value="TreeGrafter"/>
</dbReference>
<dbReference type="GO" id="GO:0050897">
    <property type="term" value="F:cobalt ion binding"/>
    <property type="evidence" value="ECO:0007669"/>
    <property type="project" value="TreeGrafter"/>
</dbReference>
<dbReference type="InterPro" id="IPR045863">
    <property type="entry name" value="CorA_TM1_TM2"/>
</dbReference>
<comment type="similarity">
    <text evidence="2">Belongs to the CorA metal ion transporter (MIT) (TC 1.A.35) family.</text>
</comment>
<organism evidence="10 11">
    <name type="scientific">Tothia fuscella</name>
    <dbReference type="NCBI Taxonomy" id="1048955"/>
    <lineage>
        <taxon>Eukaryota</taxon>
        <taxon>Fungi</taxon>
        <taxon>Dikarya</taxon>
        <taxon>Ascomycota</taxon>
        <taxon>Pezizomycotina</taxon>
        <taxon>Dothideomycetes</taxon>
        <taxon>Pleosporomycetidae</taxon>
        <taxon>Venturiales</taxon>
        <taxon>Cylindrosympodiaceae</taxon>
        <taxon>Tothia</taxon>
    </lineage>
</organism>
<keyword evidence="6 9" id="KW-1133">Transmembrane helix</keyword>
<evidence type="ECO:0000313" key="10">
    <source>
        <dbReference type="EMBL" id="KAF2434015.1"/>
    </source>
</evidence>
<feature type="compositionally biased region" description="Basic and acidic residues" evidence="8">
    <location>
        <begin position="1"/>
        <end position="13"/>
    </location>
</feature>
<evidence type="ECO:0000313" key="11">
    <source>
        <dbReference type="Proteomes" id="UP000800235"/>
    </source>
</evidence>
<evidence type="ECO:0000256" key="6">
    <source>
        <dbReference type="ARBA" id="ARBA00022989"/>
    </source>
</evidence>
<evidence type="ECO:0000256" key="7">
    <source>
        <dbReference type="ARBA" id="ARBA00023136"/>
    </source>
</evidence>
<sequence>MFGKNDGDSKDGLVPDPPKAAEAFARKLTAGLNAPPLPSAKPHEYRTLQRYRGGGSNSERTLYMERNSMLTKKLLAVSVEQVSIFLTDKDTVISFFEHSADDIESPILRRLSQVDTILRSSCDSSMLVQALLDAIIDLAIPVTAAYEDIMSELEVDVLTDPDIGHSRLLYILSSELAILRGTIQPISNVISALRDHRNKDPVDGKSATCLPSHTSPKTNSPTAAAGATDQPTKGSKKNKAFDSSVTITAQAVTYFGDVQDHCLGIISNLDTMRHATNDMIDLLFNQMGAFQNESMKQLTAVTIFFLPLTFLTGYFGQNFEHFPAVNQNTDAFFWWIATPVMVVTVLVLMRPMIWRAFQRQINKIWLSREKKKMKQKTAKKRDRDRERAMTLRVEKPTSASAPGTNGGVGGGQQQRYP</sequence>
<dbReference type="Pfam" id="PF01544">
    <property type="entry name" value="CorA"/>
    <property type="match status" value="1"/>
</dbReference>
<feature type="region of interest" description="Disordered" evidence="8">
    <location>
        <begin position="1"/>
        <end position="20"/>
    </location>
</feature>
<evidence type="ECO:0000256" key="3">
    <source>
        <dbReference type="ARBA" id="ARBA00022448"/>
    </source>
</evidence>
<dbReference type="SUPFAM" id="SSF144083">
    <property type="entry name" value="Magnesium transport protein CorA, transmembrane region"/>
    <property type="match status" value="1"/>
</dbReference>
<feature type="region of interest" description="Disordered" evidence="8">
    <location>
        <begin position="372"/>
        <end position="417"/>
    </location>
</feature>
<dbReference type="GO" id="GO:0015095">
    <property type="term" value="F:magnesium ion transmembrane transporter activity"/>
    <property type="evidence" value="ECO:0007669"/>
    <property type="project" value="TreeGrafter"/>
</dbReference>
<gene>
    <name evidence="10" type="ORF">EJ08DRAFT_21124</name>
</gene>
<feature type="region of interest" description="Disordered" evidence="8">
    <location>
        <begin position="197"/>
        <end position="238"/>
    </location>
</feature>
<keyword evidence="7 9" id="KW-0472">Membrane</keyword>
<protein>
    <recommendedName>
        <fullName evidence="12">Magnesium transporter</fullName>
    </recommendedName>
</protein>
<accession>A0A9P4U1M8</accession>
<reference evidence="10" key="1">
    <citation type="journal article" date="2020" name="Stud. Mycol.">
        <title>101 Dothideomycetes genomes: a test case for predicting lifestyles and emergence of pathogens.</title>
        <authorList>
            <person name="Haridas S."/>
            <person name="Albert R."/>
            <person name="Binder M."/>
            <person name="Bloem J."/>
            <person name="Labutti K."/>
            <person name="Salamov A."/>
            <person name="Andreopoulos B."/>
            <person name="Baker S."/>
            <person name="Barry K."/>
            <person name="Bills G."/>
            <person name="Bluhm B."/>
            <person name="Cannon C."/>
            <person name="Castanera R."/>
            <person name="Culley D."/>
            <person name="Daum C."/>
            <person name="Ezra D."/>
            <person name="Gonzalez J."/>
            <person name="Henrissat B."/>
            <person name="Kuo A."/>
            <person name="Liang C."/>
            <person name="Lipzen A."/>
            <person name="Lutzoni F."/>
            <person name="Magnuson J."/>
            <person name="Mondo S."/>
            <person name="Nolan M."/>
            <person name="Ohm R."/>
            <person name="Pangilinan J."/>
            <person name="Park H.-J."/>
            <person name="Ramirez L."/>
            <person name="Alfaro M."/>
            <person name="Sun H."/>
            <person name="Tritt A."/>
            <person name="Yoshinaga Y."/>
            <person name="Zwiers L.-H."/>
            <person name="Turgeon B."/>
            <person name="Goodwin S."/>
            <person name="Spatafora J."/>
            <person name="Crous P."/>
            <person name="Grigoriev I."/>
        </authorList>
    </citation>
    <scope>NUCLEOTIDE SEQUENCE</scope>
    <source>
        <strain evidence="10">CBS 130266</strain>
    </source>
</reference>
<dbReference type="AlphaFoldDB" id="A0A9P4U1M8"/>
<dbReference type="InterPro" id="IPR045861">
    <property type="entry name" value="CorA_cytoplasmic_dom"/>
</dbReference>
<dbReference type="InterPro" id="IPR002523">
    <property type="entry name" value="MgTranspt_CorA/ZnTranspt_ZntB"/>
</dbReference>
<feature type="compositionally biased region" description="Basic and acidic residues" evidence="8">
    <location>
        <begin position="381"/>
        <end position="395"/>
    </location>
</feature>
<keyword evidence="5 9" id="KW-0812">Transmembrane</keyword>
<dbReference type="GO" id="GO:0015087">
    <property type="term" value="F:cobalt ion transmembrane transporter activity"/>
    <property type="evidence" value="ECO:0007669"/>
    <property type="project" value="TreeGrafter"/>
</dbReference>
<evidence type="ECO:0000256" key="4">
    <source>
        <dbReference type="ARBA" id="ARBA00022475"/>
    </source>
</evidence>
<dbReference type="PANTHER" id="PTHR46494:SF1">
    <property type="entry name" value="CORA FAMILY METAL ION TRANSPORTER (EUROFUNG)"/>
    <property type="match status" value="1"/>
</dbReference>
<keyword evidence="11" id="KW-1185">Reference proteome</keyword>
<dbReference type="OrthoDB" id="165352at2759"/>
<feature type="compositionally biased region" description="Gly residues" evidence="8">
    <location>
        <begin position="404"/>
        <end position="417"/>
    </location>
</feature>
<evidence type="ECO:0000256" key="1">
    <source>
        <dbReference type="ARBA" id="ARBA00004651"/>
    </source>
</evidence>
<keyword evidence="4" id="KW-1003">Cell membrane</keyword>
<comment type="subcellular location">
    <subcellularLocation>
        <location evidence="1">Cell membrane</location>
        <topology evidence="1">Multi-pass membrane protein</topology>
    </subcellularLocation>
</comment>
<evidence type="ECO:0008006" key="12">
    <source>
        <dbReference type="Google" id="ProtNLM"/>
    </source>
</evidence>
<dbReference type="SUPFAM" id="SSF143865">
    <property type="entry name" value="CorA soluble domain-like"/>
    <property type="match status" value="1"/>
</dbReference>
<name>A0A9P4U1M8_9PEZI</name>
<evidence type="ECO:0000256" key="9">
    <source>
        <dbReference type="SAM" id="Phobius"/>
    </source>
</evidence>
<feature type="compositionally biased region" description="Polar residues" evidence="8">
    <location>
        <begin position="209"/>
        <end position="222"/>
    </location>
</feature>
<evidence type="ECO:0000256" key="8">
    <source>
        <dbReference type="SAM" id="MobiDB-lite"/>
    </source>
</evidence>
<dbReference type="Proteomes" id="UP000800235">
    <property type="component" value="Unassembled WGS sequence"/>
</dbReference>